<name>A0AAV9NYI5_9PEZI</name>
<accession>A0AAV9NYI5</accession>
<reference evidence="3 4" key="1">
    <citation type="submission" date="2023-08" db="EMBL/GenBank/DDBJ databases">
        <title>Black Yeasts Isolated from many extreme environments.</title>
        <authorList>
            <person name="Coleine C."/>
            <person name="Stajich J.E."/>
            <person name="Selbmann L."/>
        </authorList>
    </citation>
    <scope>NUCLEOTIDE SEQUENCE [LARGE SCALE GENOMIC DNA]</scope>
    <source>
        <strain evidence="3 4">CCFEE 5935</strain>
    </source>
</reference>
<gene>
    <name evidence="3" type="ORF">LTR77_010562</name>
</gene>
<dbReference type="AlphaFoldDB" id="A0AAV9NYI5"/>
<dbReference type="Pfam" id="PF24564">
    <property type="entry name" value="DUF7605"/>
    <property type="match status" value="1"/>
</dbReference>
<dbReference type="Gene3D" id="3.40.50.300">
    <property type="entry name" value="P-loop containing nucleotide triphosphate hydrolases"/>
    <property type="match status" value="1"/>
</dbReference>
<dbReference type="Proteomes" id="UP001337655">
    <property type="component" value="Unassembled WGS sequence"/>
</dbReference>
<evidence type="ECO:0000313" key="4">
    <source>
        <dbReference type="Proteomes" id="UP001337655"/>
    </source>
</evidence>
<comment type="caution">
    <text evidence="3">The sequence shown here is derived from an EMBL/GenBank/DDBJ whole genome shotgun (WGS) entry which is preliminary data.</text>
</comment>
<dbReference type="PANTHER" id="PTHR36681">
    <property type="entry name" value="NUCLEAR GTPASE, GERMINAL CENTER-ASSOCIATED, TANDEM DUPLICATE 3"/>
    <property type="match status" value="1"/>
</dbReference>
<dbReference type="RefSeq" id="XP_064654055.1">
    <property type="nucleotide sequence ID" value="XM_064807780.1"/>
</dbReference>
<evidence type="ECO:0000256" key="1">
    <source>
        <dbReference type="SAM" id="MobiDB-lite"/>
    </source>
</evidence>
<feature type="compositionally biased region" description="Polar residues" evidence="1">
    <location>
        <begin position="1"/>
        <end position="10"/>
    </location>
</feature>
<dbReference type="InterPro" id="IPR027417">
    <property type="entry name" value="P-loop_NTPase"/>
</dbReference>
<proteinExistence type="predicted"/>
<evidence type="ECO:0000313" key="3">
    <source>
        <dbReference type="EMBL" id="KAK5163613.1"/>
    </source>
</evidence>
<protein>
    <recommendedName>
        <fullName evidence="2">DUF7605 domain-containing protein</fullName>
    </recommendedName>
</protein>
<organism evidence="3 4">
    <name type="scientific">Saxophila tyrrhenica</name>
    <dbReference type="NCBI Taxonomy" id="1690608"/>
    <lineage>
        <taxon>Eukaryota</taxon>
        <taxon>Fungi</taxon>
        <taxon>Dikarya</taxon>
        <taxon>Ascomycota</taxon>
        <taxon>Pezizomycotina</taxon>
        <taxon>Dothideomycetes</taxon>
        <taxon>Dothideomycetidae</taxon>
        <taxon>Mycosphaerellales</taxon>
        <taxon>Extremaceae</taxon>
        <taxon>Saxophila</taxon>
    </lineage>
</organism>
<keyword evidence="4" id="KW-1185">Reference proteome</keyword>
<feature type="domain" description="DUF7605" evidence="2">
    <location>
        <begin position="566"/>
        <end position="685"/>
    </location>
</feature>
<dbReference type="PANTHER" id="PTHR36681:SF3">
    <property type="entry name" value="NUCLEAR GTPASE, GERMINAL CENTER-ASSOCIATED, TANDEM DUPLICATE 3"/>
    <property type="match status" value="1"/>
</dbReference>
<dbReference type="GeneID" id="89931888"/>
<dbReference type="InterPro" id="IPR056024">
    <property type="entry name" value="DUF7605"/>
</dbReference>
<dbReference type="EMBL" id="JAVRRT010000024">
    <property type="protein sequence ID" value="KAK5163613.1"/>
    <property type="molecule type" value="Genomic_DNA"/>
</dbReference>
<sequence>MALEQSSPENSGKRKRDDDIKDEDEESPLFLSEGVADEGVEVDDADNTYNETKEPFPHCAAYDQRSAEIHARMESFSREVGCVLRQSVCHTEFVAEMRDAATTLSRIPDAKRPVIGLLADTGQGHSLINSIVDIPNLAKAIDLGESCTYVAMLYHKAAPTQVKKFSATVEYFPLDIISKLLSNALDDWEIWHFHRDSEWDPAQRDQHQLRAKTCLSIFRAIFCTNTQDALRELVDPLISAGSNVTQKTLWPLVKQVSVGIRGSRFTDRFSVCDLPGISDTNQVRVRATYEQIDHCDYIWILSRAGRIITDTVLDGLLQRYGKLHRGSLAVVVTKSDENVNRNVATELSRRGYSLEDYESLKAASDDVKKGLDALVKAKGRGRKTPAEKMQLQLQIDTATDTWTSLESRCLSLTVQARNQHIVDGLRKEKQHHLHEGMTLDVHCVSNLHYAAHKGDAEVTGALLEPKATGIPRLREAALRMAAPNAMRTLDDFVNHEFDVFFQGLNIWVNQPQWVESRQELIAVVQEPQATVDILLRKYKDTVVDTAQTDIVDTFNESQDEYVSGALAVLEKLKPAAWGTLKAFLRNYGTHKTSAMPYQSWNQQFSAAACETIAELVEDFQEEQASLVNEMQEDLITKVEGVLETLRSKPGTVGLPMRTFRDAIAANVRGIRNIFRDSQEEMEARWNLTGQRSPFAVLATKLKNEIADAAEEQTSDLRTKLQKVLRTIEQQFRSAITIKKLEEPEIPIRDALEEFLIDGNVKFAAIQKDLKDLKLAYGD</sequence>
<evidence type="ECO:0000259" key="2">
    <source>
        <dbReference type="Pfam" id="PF24564"/>
    </source>
</evidence>
<feature type="region of interest" description="Disordered" evidence="1">
    <location>
        <begin position="1"/>
        <end position="42"/>
    </location>
</feature>